<dbReference type="InterPro" id="IPR011009">
    <property type="entry name" value="Kinase-like_dom_sf"/>
</dbReference>
<dbReference type="InterPro" id="IPR032872">
    <property type="entry name" value="WAK_assoc_C"/>
</dbReference>
<dbReference type="FunFam" id="3.30.200.20:FF:000178">
    <property type="entry name" value="serine/threonine-protein kinase PBS1-like"/>
    <property type="match status" value="1"/>
</dbReference>
<evidence type="ECO:0000256" key="9">
    <source>
        <dbReference type="SAM" id="SignalP"/>
    </source>
</evidence>
<dbReference type="Pfam" id="PF14380">
    <property type="entry name" value="WAK_assoc"/>
    <property type="match status" value="1"/>
</dbReference>
<dbReference type="GO" id="GO:0030247">
    <property type="term" value="F:polysaccharide binding"/>
    <property type="evidence" value="ECO:0007669"/>
    <property type="project" value="InterPro"/>
</dbReference>
<evidence type="ECO:0000259" key="10">
    <source>
        <dbReference type="PROSITE" id="PS50011"/>
    </source>
</evidence>
<feature type="domain" description="Protein kinase" evidence="10">
    <location>
        <begin position="565"/>
        <end position="647"/>
    </location>
</feature>
<feature type="chain" id="PRO_5023945657" description="Protein kinase domain-containing protein" evidence="9">
    <location>
        <begin position="21"/>
        <end position="647"/>
    </location>
</feature>
<dbReference type="SUPFAM" id="SSF56112">
    <property type="entry name" value="Protein kinase-like (PK-like)"/>
    <property type="match status" value="1"/>
</dbReference>
<dbReference type="PROSITE" id="PS00107">
    <property type="entry name" value="PROTEIN_KINASE_ATP"/>
    <property type="match status" value="1"/>
</dbReference>
<keyword evidence="2" id="KW-0808">Transferase</keyword>
<reference evidence="11 12" key="1">
    <citation type="journal article" date="2019" name="Sci. Rep.">
        <title>A high-quality genome of Eragrostis curvula grass provides insights into Poaceae evolution and supports new strategies to enhance forage quality.</title>
        <authorList>
            <person name="Carballo J."/>
            <person name="Santos B.A.C.M."/>
            <person name="Zappacosta D."/>
            <person name="Garbus I."/>
            <person name="Selva J.P."/>
            <person name="Gallo C.A."/>
            <person name="Diaz A."/>
            <person name="Albertini E."/>
            <person name="Caccamo M."/>
            <person name="Echenique V."/>
        </authorList>
    </citation>
    <scope>NUCLEOTIDE SEQUENCE [LARGE SCALE GENOMIC DNA]</scope>
    <source>
        <strain evidence="12">cv. Victoria</strain>
        <tissue evidence="11">Leaf</tissue>
    </source>
</reference>
<feature type="binding site" evidence="7">
    <location>
        <position position="593"/>
    </location>
    <ligand>
        <name>ATP</name>
        <dbReference type="ChEBI" id="CHEBI:30616"/>
    </ligand>
</feature>
<comment type="caution">
    <text evidence="11">The sequence shown here is derived from an EMBL/GenBank/DDBJ whole genome shotgun (WGS) entry which is preliminary data.</text>
</comment>
<sequence>MSPSLLVLFVSAAWMAVGLPQVFTAAEDRQGGEPCSPVLCGNVNITFPFGMVLEQATETNCGGIGFQVHCSNNTPYLTYYLRQHWIQILDIFYDNASLLVADTHKLEALDGSATGNCHIPSNNSSTKIALPFSISPLNQELIFYNCTEAPGKAAMKGLVETRGRNNTFIRAEERYDEKSSSGSYFLEGCSATFVPVLGGYGEVKPSRYEGLISDGFLLTWQAPSTSWPTSPPSEVTHAGSPTAPPPRRLLLNHQDTAQADCKPATCGNLTVKYPFWLGGVNQSSSPCGHPAFQLWCIDGGSVASVGGSALHVRSVDYSNNSFVAVHTRVGSGDDGVCRADFNISVSICIALSPFTFSRRNRALCFLYNCNGTEPRGREYVNATSSCSAPIYAYLGGGYDWNAPPVIDTGRCMYTYFAVMESEAATMTAANYARLLKDGFAVEWPTASIGDCPACVASGGQCRYDNAAAAFACLCHDSKLSAVPTCPRSKTTSTKTIMIVSMAACGSLLLLCTYVLIWHRKGQKLRFVLCRKTSDNNERNIEALISSHGSLAPKRYKYLETTKITSSFNNKLGEGGYGAVFKGMLHDGRLVAVKLLHHSKANGEEFVNEVMSIGRTSHVNIVSLFGFCLEGSKRALIYEYMPNGSLDK</sequence>
<evidence type="ECO:0000256" key="7">
    <source>
        <dbReference type="PROSITE-ProRule" id="PRU10141"/>
    </source>
</evidence>
<keyword evidence="4 7" id="KW-0547">Nucleotide-binding</keyword>
<keyword evidence="5 7" id="KW-0067">ATP-binding</keyword>
<dbReference type="Pfam" id="PF07714">
    <property type="entry name" value="PK_Tyr_Ser-Thr"/>
    <property type="match status" value="1"/>
</dbReference>
<keyword evidence="8" id="KW-1133">Transmembrane helix</keyword>
<dbReference type="AlphaFoldDB" id="A0A5J9UFP7"/>
<keyword evidence="8" id="KW-0472">Membrane</keyword>
<evidence type="ECO:0000256" key="4">
    <source>
        <dbReference type="ARBA" id="ARBA00022741"/>
    </source>
</evidence>
<comment type="subcellular location">
    <subcellularLocation>
        <location evidence="1">Membrane</location>
        <topology evidence="1">Single-pass membrane protein</topology>
    </subcellularLocation>
</comment>
<gene>
    <name evidence="11" type="ORF">EJB05_31706</name>
</gene>
<dbReference type="InterPro" id="IPR017441">
    <property type="entry name" value="Protein_kinase_ATP_BS"/>
</dbReference>
<feature type="signal peptide" evidence="9">
    <location>
        <begin position="1"/>
        <end position="20"/>
    </location>
</feature>
<dbReference type="EMBL" id="RWGY01000026">
    <property type="protein sequence ID" value="TVU22030.1"/>
    <property type="molecule type" value="Genomic_DNA"/>
</dbReference>
<evidence type="ECO:0000256" key="2">
    <source>
        <dbReference type="ARBA" id="ARBA00022679"/>
    </source>
</evidence>
<keyword evidence="8" id="KW-0812">Transmembrane</keyword>
<dbReference type="PANTHER" id="PTHR33138:SF24">
    <property type="entry name" value="WALL-ASSOCIATED RECEPTOR KINASE GALACTURONAN-BINDING DOMAIN-CONTAINING PROTEIN"/>
    <property type="match status" value="1"/>
</dbReference>
<dbReference type="Pfam" id="PF13947">
    <property type="entry name" value="GUB_WAK_bind"/>
    <property type="match status" value="2"/>
</dbReference>
<evidence type="ECO:0000256" key="5">
    <source>
        <dbReference type="ARBA" id="ARBA00022840"/>
    </source>
</evidence>
<evidence type="ECO:0000256" key="8">
    <source>
        <dbReference type="SAM" id="Phobius"/>
    </source>
</evidence>
<accession>A0A5J9UFP7</accession>
<dbReference type="InterPro" id="IPR025287">
    <property type="entry name" value="WAK_GUB"/>
</dbReference>
<feature type="non-terminal residue" evidence="11">
    <location>
        <position position="1"/>
    </location>
</feature>
<evidence type="ECO:0000313" key="11">
    <source>
        <dbReference type="EMBL" id="TVU22030.1"/>
    </source>
</evidence>
<evidence type="ECO:0000313" key="12">
    <source>
        <dbReference type="Proteomes" id="UP000324897"/>
    </source>
</evidence>
<keyword evidence="12" id="KW-1185">Reference proteome</keyword>
<dbReference type="OrthoDB" id="4062651at2759"/>
<feature type="transmembrane region" description="Helical" evidence="8">
    <location>
        <begin position="495"/>
        <end position="516"/>
    </location>
</feature>
<dbReference type="InterPro" id="IPR000719">
    <property type="entry name" value="Prot_kinase_dom"/>
</dbReference>
<dbReference type="PROSITE" id="PS50011">
    <property type="entry name" value="PROTEIN_KINASE_DOM"/>
    <property type="match status" value="1"/>
</dbReference>
<organism evidence="11 12">
    <name type="scientific">Eragrostis curvula</name>
    <name type="common">weeping love grass</name>
    <dbReference type="NCBI Taxonomy" id="38414"/>
    <lineage>
        <taxon>Eukaryota</taxon>
        <taxon>Viridiplantae</taxon>
        <taxon>Streptophyta</taxon>
        <taxon>Embryophyta</taxon>
        <taxon>Tracheophyta</taxon>
        <taxon>Spermatophyta</taxon>
        <taxon>Magnoliopsida</taxon>
        <taxon>Liliopsida</taxon>
        <taxon>Poales</taxon>
        <taxon>Poaceae</taxon>
        <taxon>PACMAD clade</taxon>
        <taxon>Chloridoideae</taxon>
        <taxon>Eragrostideae</taxon>
        <taxon>Eragrostidinae</taxon>
        <taxon>Eragrostis</taxon>
    </lineage>
</organism>
<dbReference type="PANTHER" id="PTHR33138">
    <property type="entry name" value="OS01G0690200 PROTEIN"/>
    <property type="match status" value="1"/>
</dbReference>
<evidence type="ECO:0000256" key="6">
    <source>
        <dbReference type="ARBA" id="ARBA00023180"/>
    </source>
</evidence>
<dbReference type="GO" id="GO:0005524">
    <property type="term" value="F:ATP binding"/>
    <property type="evidence" value="ECO:0007669"/>
    <property type="project" value="UniProtKB-UniRule"/>
</dbReference>
<dbReference type="Gramene" id="TVU22030">
    <property type="protein sequence ID" value="TVU22030"/>
    <property type="gene ID" value="EJB05_31706"/>
</dbReference>
<dbReference type="GO" id="GO:0016020">
    <property type="term" value="C:membrane"/>
    <property type="evidence" value="ECO:0007669"/>
    <property type="project" value="UniProtKB-SubCell"/>
</dbReference>
<dbReference type="Gene3D" id="3.30.200.20">
    <property type="entry name" value="Phosphorylase Kinase, domain 1"/>
    <property type="match status" value="1"/>
</dbReference>
<dbReference type="Proteomes" id="UP000324897">
    <property type="component" value="Unassembled WGS sequence"/>
</dbReference>
<proteinExistence type="predicted"/>
<dbReference type="GO" id="GO:0004672">
    <property type="term" value="F:protein kinase activity"/>
    <property type="evidence" value="ECO:0007669"/>
    <property type="project" value="InterPro"/>
</dbReference>
<name>A0A5J9UFP7_9POAL</name>
<keyword evidence="3 9" id="KW-0732">Signal</keyword>
<evidence type="ECO:0000256" key="1">
    <source>
        <dbReference type="ARBA" id="ARBA00004167"/>
    </source>
</evidence>
<protein>
    <recommendedName>
        <fullName evidence="10">Protein kinase domain-containing protein</fullName>
    </recommendedName>
</protein>
<dbReference type="InterPro" id="IPR001245">
    <property type="entry name" value="Ser-Thr/Tyr_kinase_cat_dom"/>
</dbReference>
<evidence type="ECO:0000256" key="3">
    <source>
        <dbReference type="ARBA" id="ARBA00022729"/>
    </source>
</evidence>
<keyword evidence="6" id="KW-0325">Glycoprotein</keyword>